<name>A0ABT0WAN4_9BACI</name>
<sequence>MKKWIITIIIIIVVGAGGYQLYASKTSASQQGATTQMRTAVVQKGKFQVTVSGSGTVQPVTTEDIKSTINNNSIAEVLVNAGDTVKAGESLITFTDGSDPITAPADGTITAINVQAGERVSIGQAVAHLTNYNDLQALSQIDELDIPKVTVGQTATIKVSALPDQTFTGKVTGVANEGTTTNGVSTFDVTVHFDKPSGLKVGMSTEANILTASKDNALFVPVDAVHDINGEKFVMLAKAARITKIAKGTKAIKAAQAIKETKDIKAVEEAKEVVVVTNGAIVLVSLFKRA</sequence>
<dbReference type="PANTHER" id="PTHR32347">
    <property type="entry name" value="EFFLUX SYSTEM COMPONENT YKNX-RELATED"/>
    <property type="match status" value="1"/>
</dbReference>
<feature type="domain" description="Lipoyl-binding" evidence="3">
    <location>
        <begin position="67"/>
        <end position="128"/>
    </location>
</feature>
<gene>
    <name evidence="5" type="ORF">NDK43_13025</name>
</gene>
<keyword evidence="2" id="KW-0175">Coiled coil</keyword>
<evidence type="ECO:0000313" key="5">
    <source>
        <dbReference type="EMBL" id="MCM2533150.1"/>
    </source>
</evidence>
<evidence type="ECO:0000256" key="2">
    <source>
        <dbReference type="ARBA" id="ARBA00023054"/>
    </source>
</evidence>
<comment type="caution">
    <text evidence="5">The sequence shown here is derived from an EMBL/GenBank/DDBJ whole genome shotgun (WGS) entry which is preliminary data.</text>
</comment>
<dbReference type="SUPFAM" id="SSF51230">
    <property type="entry name" value="Single hybrid motif"/>
    <property type="match status" value="1"/>
</dbReference>
<accession>A0ABT0WAN4</accession>
<evidence type="ECO:0000259" key="4">
    <source>
        <dbReference type="Pfam" id="PF25990"/>
    </source>
</evidence>
<reference evidence="5 6" key="1">
    <citation type="submission" date="2022-06" db="EMBL/GenBank/DDBJ databases">
        <authorList>
            <person name="Jeon C.O."/>
        </authorList>
    </citation>
    <scope>NUCLEOTIDE SEQUENCE [LARGE SCALE GENOMIC DNA]</scope>
    <source>
        <strain evidence="5 6">KCTC 13943</strain>
    </source>
</reference>
<comment type="subcellular location">
    <subcellularLocation>
        <location evidence="1">Cell envelope</location>
    </subcellularLocation>
</comment>
<dbReference type="Gene3D" id="2.40.30.170">
    <property type="match status" value="1"/>
</dbReference>
<dbReference type="EMBL" id="JAMQCR010000001">
    <property type="protein sequence ID" value="MCM2533150.1"/>
    <property type="molecule type" value="Genomic_DNA"/>
</dbReference>
<evidence type="ECO:0000313" key="6">
    <source>
        <dbReference type="Proteomes" id="UP001523262"/>
    </source>
</evidence>
<dbReference type="CDD" id="cd06850">
    <property type="entry name" value="biotinyl_domain"/>
    <property type="match status" value="1"/>
</dbReference>
<keyword evidence="6" id="KW-1185">Reference proteome</keyword>
<dbReference type="InterPro" id="IPR011053">
    <property type="entry name" value="Single_hybrid_motif"/>
</dbReference>
<protein>
    <submittedName>
        <fullName evidence="5">Efflux RND transporter periplasmic adaptor subunit</fullName>
    </submittedName>
</protein>
<dbReference type="Proteomes" id="UP001523262">
    <property type="component" value="Unassembled WGS sequence"/>
</dbReference>
<dbReference type="InterPro" id="IPR058636">
    <property type="entry name" value="Beta-barrel_YknX"/>
</dbReference>
<dbReference type="Pfam" id="PF00364">
    <property type="entry name" value="Biotin_lipoyl"/>
    <property type="match status" value="1"/>
</dbReference>
<dbReference type="Gene3D" id="2.40.50.100">
    <property type="match status" value="1"/>
</dbReference>
<organism evidence="5 6">
    <name type="scientific">Neobacillus pocheonensis</name>
    <dbReference type="NCBI Taxonomy" id="363869"/>
    <lineage>
        <taxon>Bacteria</taxon>
        <taxon>Bacillati</taxon>
        <taxon>Bacillota</taxon>
        <taxon>Bacilli</taxon>
        <taxon>Bacillales</taxon>
        <taxon>Bacillaceae</taxon>
        <taxon>Neobacillus</taxon>
    </lineage>
</organism>
<evidence type="ECO:0000259" key="3">
    <source>
        <dbReference type="Pfam" id="PF00364"/>
    </source>
</evidence>
<proteinExistence type="predicted"/>
<feature type="domain" description="YknX-like beta-barrel" evidence="4">
    <location>
        <begin position="136"/>
        <end position="209"/>
    </location>
</feature>
<evidence type="ECO:0000256" key="1">
    <source>
        <dbReference type="ARBA" id="ARBA00004196"/>
    </source>
</evidence>
<dbReference type="InterPro" id="IPR050465">
    <property type="entry name" value="UPF0194_transport"/>
</dbReference>
<dbReference type="Pfam" id="PF25990">
    <property type="entry name" value="Beta-barrel_YknX"/>
    <property type="match status" value="1"/>
</dbReference>
<dbReference type="InterPro" id="IPR000089">
    <property type="entry name" value="Biotin_lipoyl"/>
</dbReference>